<evidence type="ECO:0000256" key="7">
    <source>
        <dbReference type="ARBA" id="ARBA00023136"/>
    </source>
</evidence>
<evidence type="ECO:0000313" key="10">
    <source>
        <dbReference type="Proteomes" id="UP000838686"/>
    </source>
</evidence>
<evidence type="ECO:0000256" key="8">
    <source>
        <dbReference type="SAM" id="Phobius"/>
    </source>
</evidence>
<feature type="transmembrane region" description="Helical" evidence="8">
    <location>
        <begin position="32"/>
        <end position="49"/>
    </location>
</feature>
<gene>
    <name evidence="9" type="ORF">PAECIP111893_02182</name>
</gene>
<dbReference type="Pfam" id="PF04093">
    <property type="entry name" value="MreD"/>
    <property type="match status" value="1"/>
</dbReference>
<dbReference type="Proteomes" id="UP000838686">
    <property type="component" value="Unassembled WGS sequence"/>
</dbReference>
<evidence type="ECO:0000256" key="4">
    <source>
        <dbReference type="ARBA" id="ARBA00022692"/>
    </source>
</evidence>
<dbReference type="RefSeq" id="WP_236341561.1">
    <property type="nucleotide sequence ID" value="NZ_CAKMMF010000010.1"/>
</dbReference>
<name>A0ABM9C4L8_9BACL</name>
<sequence length="174" mass="20110">MSMQRIIVVMLLFFLSEGTIFYWLLPESLIGRVVPHFMLAFVLFAGLYRNRHTALILGMSFGLLQDLAFYGKIIGVHAFTMATVGYLAGLLMERKRSTLFMAMSMILMSTLVYDTIVYFIYSVFKLTHGTFQWALLHHILPSLFLQVLFSLALYVPLRRWFESSGKKKSDEDEE</sequence>
<dbReference type="InterPro" id="IPR007227">
    <property type="entry name" value="Cell_shape_determining_MreD"/>
</dbReference>
<dbReference type="Gene3D" id="1.10.1760.20">
    <property type="match status" value="1"/>
</dbReference>
<keyword evidence="10" id="KW-1185">Reference proteome</keyword>
<dbReference type="EMBL" id="CAKMMF010000010">
    <property type="protein sequence ID" value="CAH1204193.1"/>
    <property type="molecule type" value="Genomic_DNA"/>
</dbReference>
<evidence type="ECO:0000256" key="5">
    <source>
        <dbReference type="ARBA" id="ARBA00022960"/>
    </source>
</evidence>
<reference evidence="9" key="1">
    <citation type="submission" date="2022-01" db="EMBL/GenBank/DDBJ databases">
        <authorList>
            <person name="Criscuolo A."/>
        </authorList>
    </citation>
    <scope>NUCLEOTIDE SEQUENCE</scope>
    <source>
        <strain evidence="9">CIP111893</strain>
    </source>
</reference>
<feature type="transmembrane region" description="Helical" evidence="8">
    <location>
        <begin position="133"/>
        <end position="157"/>
    </location>
</feature>
<comment type="caution">
    <text evidence="9">The sequence shown here is derived from an EMBL/GenBank/DDBJ whole genome shotgun (WGS) entry which is preliminary data.</text>
</comment>
<protein>
    <recommendedName>
        <fullName evidence="11">Rod shape-determining protein MreD</fullName>
    </recommendedName>
</protein>
<feature type="transmembrane region" description="Helical" evidence="8">
    <location>
        <begin position="6"/>
        <end position="25"/>
    </location>
</feature>
<evidence type="ECO:0000256" key="2">
    <source>
        <dbReference type="ARBA" id="ARBA00007776"/>
    </source>
</evidence>
<keyword evidence="5" id="KW-0133">Cell shape</keyword>
<keyword evidence="6 8" id="KW-1133">Transmembrane helix</keyword>
<comment type="similarity">
    <text evidence="2">Belongs to the MreD family.</text>
</comment>
<evidence type="ECO:0008006" key="11">
    <source>
        <dbReference type="Google" id="ProtNLM"/>
    </source>
</evidence>
<proteinExistence type="inferred from homology"/>
<evidence type="ECO:0000313" key="9">
    <source>
        <dbReference type="EMBL" id="CAH1204193.1"/>
    </source>
</evidence>
<evidence type="ECO:0000256" key="6">
    <source>
        <dbReference type="ARBA" id="ARBA00022989"/>
    </source>
</evidence>
<comment type="subcellular location">
    <subcellularLocation>
        <location evidence="1">Cell membrane</location>
        <topology evidence="1">Multi-pass membrane protein</topology>
    </subcellularLocation>
</comment>
<feature type="transmembrane region" description="Helical" evidence="8">
    <location>
        <begin position="99"/>
        <end position="121"/>
    </location>
</feature>
<evidence type="ECO:0000256" key="1">
    <source>
        <dbReference type="ARBA" id="ARBA00004651"/>
    </source>
</evidence>
<evidence type="ECO:0000256" key="3">
    <source>
        <dbReference type="ARBA" id="ARBA00022475"/>
    </source>
</evidence>
<keyword evidence="3" id="KW-1003">Cell membrane</keyword>
<keyword evidence="4 8" id="KW-0812">Transmembrane</keyword>
<accession>A0ABM9C4L8</accession>
<dbReference type="NCBIfam" id="TIGR03426">
    <property type="entry name" value="shape_MreD"/>
    <property type="match status" value="1"/>
</dbReference>
<feature type="transmembrane region" description="Helical" evidence="8">
    <location>
        <begin position="69"/>
        <end position="92"/>
    </location>
</feature>
<keyword evidence="7 8" id="KW-0472">Membrane</keyword>
<organism evidence="9 10">
    <name type="scientific">Paenibacillus plantiphilus</name>
    <dbReference type="NCBI Taxonomy" id="2905650"/>
    <lineage>
        <taxon>Bacteria</taxon>
        <taxon>Bacillati</taxon>
        <taxon>Bacillota</taxon>
        <taxon>Bacilli</taxon>
        <taxon>Bacillales</taxon>
        <taxon>Paenibacillaceae</taxon>
        <taxon>Paenibacillus</taxon>
    </lineage>
</organism>